<organism evidence="9 10">
    <name type="scientific">Thalassotalea castellviae</name>
    <dbReference type="NCBI Taxonomy" id="3075612"/>
    <lineage>
        <taxon>Bacteria</taxon>
        <taxon>Pseudomonadati</taxon>
        <taxon>Pseudomonadota</taxon>
        <taxon>Gammaproteobacteria</taxon>
        <taxon>Alteromonadales</taxon>
        <taxon>Colwelliaceae</taxon>
        <taxon>Thalassotalea</taxon>
    </lineage>
</organism>
<dbReference type="PROSITE" id="PS01306">
    <property type="entry name" value="UPF0054"/>
    <property type="match status" value="1"/>
</dbReference>
<comment type="caution">
    <text evidence="9">The sequence shown here is derived from an EMBL/GenBank/DDBJ whole genome shotgun (WGS) entry which is preliminary data.</text>
</comment>
<dbReference type="RefSeq" id="WP_311583696.1">
    <property type="nucleotide sequence ID" value="NZ_JAVRIF010000009.1"/>
</dbReference>
<evidence type="ECO:0000313" key="10">
    <source>
        <dbReference type="Proteomes" id="UP001266357"/>
    </source>
</evidence>
<dbReference type="InterPro" id="IPR020549">
    <property type="entry name" value="YbeY_CS"/>
</dbReference>
<evidence type="ECO:0000256" key="8">
    <source>
        <dbReference type="HAMAP-Rule" id="MF_00009"/>
    </source>
</evidence>
<accession>A0ABU3A3T3</accession>
<dbReference type="PANTHER" id="PTHR46986">
    <property type="entry name" value="ENDORIBONUCLEASE YBEY, CHLOROPLASTIC"/>
    <property type="match status" value="1"/>
</dbReference>
<dbReference type="Pfam" id="PF02130">
    <property type="entry name" value="YbeY"/>
    <property type="match status" value="1"/>
</dbReference>
<evidence type="ECO:0000256" key="6">
    <source>
        <dbReference type="ARBA" id="ARBA00022801"/>
    </source>
</evidence>
<protein>
    <recommendedName>
        <fullName evidence="8">Endoribonuclease YbeY</fullName>
        <ecNumber evidence="8">3.1.-.-</ecNumber>
    </recommendedName>
</protein>
<sequence>MSIDLDLQIACNAVNLPSHQDIQLWVNTALSPYNKAFELTVRIVEVEESQSLNLQYRQKDKPTNVLSFPFEVPEGIELALLGDLVICAQVVQQEAEQQNKALMHHWAHMVIHGCLHLLGYDHIDDNEAKEMEALEIKLLSALNINDPYQLI</sequence>
<keyword evidence="3 8" id="KW-0540">Nuclease</keyword>
<keyword evidence="4 8" id="KW-0479">Metal-binding</keyword>
<keyword evidence="8" id="KW-0698">rRNA processing</keyword>
<comment type="function">
    <text evidence="8">Single strand-specific metallo-endoribonuclease involved in late-stage 70S ribosome quality control and in maturation of the 3' terminus of the 16S rRNA.</text>
</comment>
<keyword evidence="2 8" id="KW-0690">Ribosome biogenesis</keyword>
<dbReference type="EMBL" id="JAVRIF010000009">
    <property type="protein sequence ID" value="MDT0604840.1"/>
    <property type="molecule type" value="Genomic_DNA"/>
</dbReference>
<dbReference type="PANTHER" id="PTHR46986:SF1">
    <property type="entry name" value="ENDORIBONUCLEASE YBEY, CHLOROPLASTIC"/>
    <property type="match status" value="1"/>
</dbReference>
<comment type="cofactor">
    <cofactor evidence="8">
        <name>Zn(2+)</name>
        <dbReference type="ChEBI" id="CHEBI:29105"/>
    </cofactor>
    <text evidence="8">Binds 1 zinc ion.</text>
</comment>
<evidence type="ECO:0000256" key="7">
    <source>
        <dbReference type="ARBA" id="ARBA00022833"/>
    </source>
</evidence>
<name>A0ABU3A3T3_9GAMM</name>
<evidence type="ECO:0000256" key="5">
    <source>
        <dbReference type="ARBA" id="ARBA00022759"/>
    </source>
</evidence>
<feature type="binding site" evidence="8">
    <location>
        <position position="116"/>
    </location>
    <ligand>
        <name>Zn(2+)</name>
        <dbReference type="ChEBI" id="CHEBI:29105"/>
        <note>catalytic</note>
    </ligand>
</feature>
<evidence type="ECO:0000256" key="2">
    <source>
        <dbReference type="ARBA" id="ARBA00022517"/>
    </source>
</evidence>
<dbReference type="HAMAP" id="MF_00009">
    <property type="entry name" value="Endoribonucl_YbeY"/>
    <property type="match status" value="1"/>
</dbReference>
<keyword evidence="7 8" id="KW-0862">Zinc</keyword>
<proteinExistence type="inferred from homology"/>
<dbReference type="Proteomes" id="UP001266357">
    <property type="component" value="Unassembled WGS sequence"/>
</dbReference>
<dbReference type="EC" id="3.1.-.-" evidence="8"/>
<feature type="binding site" evidence="8">
    <location>
        <position position="112"/>
    </location>
    <ligand>
        <name>Zn(2+)</name>
        <dbReference type="ChEBI" id="CHEBI:29105"/>
        <note>catalytic</note>
    </ligand>
</feature>
<gene>
    <name evidence="8 9" type="primary">ybeY</name>
    <name evidence="9" type="ORF">RM573_14655</name>
</gene>
<keyword evidence="8" id="KW-0963">Cytoplasm</keyword>
<dbReference type="SUPFAM" id="SSF55486">
    <property type="entry name" value="Metalloproteases ('zincins'), catalytic domain"/>
    <property type="match status" value="1"/>
</dbReference>
<dbReference type="NCBIfam" id="TIGR00043">
    <property type="entry name" value="rRNA maturation RNase YbeY"/>
    <property type="match status" value="1"/>
</dbReference>
<feature type="binding site" evidence="8">
    <location>
        <position position="122"/>
    </location>
    <ligand>
        <name>Zn(2+)</name>
        <dbReference type="ChEBI" id="CHEBI:29105"/>
        <note>catalytic</note>
    </ligand>
</feature>
<reference evidence="9 10" key="1">
    <citation type="submission" date="2023-09" db="EMBL/GenBank/DDBJ databases">
        <authorList>
            <person name="Rey-Velasco X."/>
        </authorList>
    </citation>
    <scope>NUCLEOTIDE SEQUENCE [LARGE SCALE GENOMIC DNA]</scope>
    <source>
        <strain evidence="9 10">W431</strain>
    </source>
</reference>
<comment type="similarity">
    <text evidence="1 8">Belongs to the endoribonuclease YbeY family.</text>
</comment>
<comment type="subcellular location">
    <subcellularLocation>
        <location evidence="8">Cytoplasm</location>
    </subcellularLocation>
</comment>
<dbReference type="InterPro" id="IPR002036">
    <property type="entry name" value="YbeY"/>
</dbReference>
<evidence type="ECO:0000256" key="1">
    <source>
        <dbReference type="ARBA" id="ARBA00010875"/>
    </source>
</evidence>
<evidence type="ECO:0000256" key="3">
    <source>
        <dbReference type="ARBA" id="ARBA00022722"/>
    </source>
</evidence>
<dbReference type="Gene3D" id="3.40.390.30">
    <property type="entry name" value="Metalloproteases ('zincins'), catalytic domain"/>
    <property type="match status" value="1"/>
</dbReference>
<evidence type="ECO:0000313" key="9">
    <source>
        <dbReference type="EMBL" id="MDT0604840.1"/>
    </source>
</evidence>
<keyword evidence="5 8" id="KW-0255">Endonuclease</keyword>
<keyword evidence="6 8" id="KW-0378">Hydrolase</keyword>
<keyword evidence="10" id="KW-1185">Reference proteome</keyword>
<dbReference type="InterPro" id="IPR023091">
    <property type="entry name" value="MetalPrtase_cat_dom_sf_prd"/>
</dbReference>
<evidence type="ECO:0000256" key="4">
    <source>
        <dbReference type="ARBA" id="ARBA00022723"/>
    </source>
</evidence>